<dbReference type="Proteomes" id="UP000464954">
    <property type="component" value="Chromosome"/>
</dbReference>
<protein>
    <submittedName>
        <fullName evidence="1">Uncharacterized protein</fullName>
    </submittedName>
</protein>
<accession>A0A6P1M919</accession>
<sequence>MWQIVFMLVGSNAFSASLAEWNSDGYNLNGGFASHPNWYAANAAEGVDAGQAVAKLDETKFSASYYADTARMTYKLQNIISMDTSRYIEVFIAPGEDRRLSITNISFNLYTPDTGSGHVAVRSSLDAFSSDIAVEELTLGGNNRVNVDLSSFSGFSRVDSLVEFRIYLWGATGAQTAWLQNSSGGNSIQIDGAVVLKPLAEWNSDGYNLNGGFASHPNWYATNVVEGVDAGQAVAKLDETKFSASYYADTARMTYKLQNTSDMDTNRYIQVFIAPDADRRLSITSISLSLYSSAAGAGHVAVRSSLDAFGSDIAVEELILDSNNRVNVDFLSFPEFNSVGSCVEFRIYLWGAAGAQTAWLQNGSEGNSIQIDGTTDYKPNYSNWIQTFSVGDATNYTDNADGDRLDNLSEYALGGDPGNPDDSPSIFPMFGKTQEGEFMEYVYRRRSDYETRGLGYSVELTDNLISNVWESAVDVEVGIGTVDEGFESVTNRIPMVGKSRQMIRLLIEME</sequence>
<reference evidence="1 2" key="1">
    <citation type="submission" date="2020-01" db="EMBL/GenBank/DDBJ databases">
        <title>Ponticoccus aerotolerans gen. nov., sp. nov., an anaerobic bacterium and proposal of Ponticoccusceae fam. nov., Ponticoccusles ord. nov. and Ponticoccuse classis nov. in the phylum Kiritimatiellaeota.</title>
        <authorList>
            <person name="Zhou L.Y."/>
            <person name="Du Z.J."/>
        </authorList>
    </citation>
    <scope>NUCLEOTIDE SEQUENCE [LARGE SCALE GENOMIC DNA]</scope>
    <source>
        <strain evidence="1 2">S-5007</strain>
    </source>
</reference>
<dbReference type="RefSeq" id="WP_160629564.1">
    <property type="nucleotide sequence ID" value="NZ_CP047593.1"/>
</dbReference>
<keyword evidence="2" id="KW-1185">Reference proteome</keyword>
<dbReference type="AlphaFoldDB" id="A0A6P1M919"/>
<evidence type="ECO:0000313" key="2">
    <source>
        <dbReference type="Proteomes" id="UP000464954"/>
    </source>
</evidence>
<evidence type="ECO:0000313" key="1">
    <source>
        <dbReference type="EMBL" id="QHI70387.1"/>
    </source>
</evidence>
<proteinExistence type="predicted"/>
<dbReference type="EMBL" id="CP047593">
    <property type="protein sequence ID" value="QHI70387.1"/>
    <property type="molecule type" value="Genomic_DNA"/>
</dbReference>
<gene>
    <name evidence="1" type="ORF">GT409_13360</name>
</gene>
<name>A0A6P1M919_9BACT</name>
<dbReference type="KEGG" id="taer:GT409_13360"/>
<organism evidence="1 2">
    <name type="scientific">Tichowtungia aerotolerans</name>
    <dbReference type="NCBI Taxonomy" id="2697043"/>
    <lineage>
        <taxon>Bacteria</taxon>
        <taxon>Pseudomonadati</taxon>
        <taxon>Kiritimatiellota</taxon>
        <taxon>Tichowtungiia</taxon>
        <taxon>Tichowtungiales</taxon>
        <taxon>Tichowtungiaceae</taxon>
        <taxon>Tichowtungia</taxon>
    </lineage>
</organism>